<accession>A0A398B191</accession>
<dbReference type="Proteomes" id="UP000266016">
    <property type="component" value="Unassembled WGS sequence"/>
</dbReference>
<name>A0A398B191_9BACI</name>
<organism evidence="1 2">
    <name type="scientific">Peribacillus asahii</name>
    <dbReference type="NCBI Taxonomy" id="228899"/>
    <lineage>
        <taxon>Bacteria</taxon>
        <taxon>Bacillati</taxon>
        <taxon>Bacillota</taxon>
        <taxon>Bacilli</taxon>
        <taxon>Bacillales</taxon>
        <taxon>Bacillaceae</taxon>
        <taxon>Peribacillus</taxon>
    </lineage>
</organism>
<keyword evidence="2" id="KW-1185">Reference proteome</keyword>
<comment type="caution">
    <text evidence="1">The sequence shown here is derived from an EMBL/GenBank/DDBJ whole genome shotgun (WGS) entry which is preliminary data.</text>
</comment>
<gene>
    <name evidence="1" type="ORF">D1953_16355</name>
</gene>
<dbReference type="EMBL" id="QWVS01000034">
    <property type="protein sequence ID" value="RID83441.1"/>
    <property type="molecule type" value="Genomic_DNA"/>
</dbReference>
<proteinExistence type="predicted"/>
<sequence>MNVIMDLQEWQREKQIKYERRILRELSLEQVKARFLQYFDKGYIDVVEEGCLDIAIEAFLLGAHYSKFGYYGESEEEVRARCFQERKYLVDTLFHFIRYWGKIGSNENVEEGLYYRCEGYVEAWWKDGFKTGEKRHKMKLH</sequence>
<dbReference type="Pfam" id="PF10730">
    <property type="entry name" value="DUF2521"/>
    <property type="match status" value="1"/>
</dbReference>
<dbReference type="InterPro" id="IPR019667">
    <property type="entry name" value="Uncharacterised_YbaK"/>
</dbReference>
<evidence type="ECO:0000313" key="1">
    <source>
        <dbReference type="EMBL" id="RID83441.1"/>
    </source>
</evidence>
<dbReference type="RefSeq" id="WP_119118246.1">
    <property type="nucleotide sequence ID" value="NZ_QWVS01000034.1"/>
</dbReference>
<dbReference type="AlphaFoldDB" id="A0A398B191"/>
<evidence type="ECO:0000313" key="2">
    <source>
        <dbReference type="Proteomes" id="UP000266016"/>
    </source>
</evidence>
<reference evidence="1 2" key="1">
    <citation type="submission" date="2018-08" db="EMBL/GenBank/DDBJ databases">
        <title>Bacillus jemisoniae sp. nov., Bacillus chryseoplanitiae sp. nov., Bacillus resnikiae sp. nov., and Bacillus frankliniae sp. nov., isolated from Viking spacecraft and associated surfaces.</title>
        <authorList>
            <person name="Seuylemezian A."/>
            <person name="Vaishampayan P."/>
        </authorList>
    </citation>
    <scope>NUCLEOTIDE SEQUENCE [LARGE SCALE GENOMIC DNA]</scope>
    <source>
        <strain evidence="1 2">MA001</strain>
    </source>
</reference>
<protein>
    <submittedName>
        <fullName evidence="1">DUF2521 family protein</fullName>
    </submittedName>
</protein>